<sequence length="207" mass="22958">MDAAWACAVDRAAGVADSTRRFFLSFRRTPPPQPGPNPTDILKRLQRQAFYDIMQLRDRQEKVEKVLTLFKSHKIGPFAEESTQVKGLVNFAGALALNSKEGTELDNSEANSGISSQFAFRTSVRKKDSLLAELATDSRYFYQENDLMGSPLVLSKVMYLAIVGDDISVAAVPVGARCDDFSTDPSIQEVIDFFILAPVLTHYHFAC</sequence>
<proteinExistence type="predicted"/>
<organism evidence="1 2">
    <name type="scientific">Triticum turgidum subsp. durum</name>
    <name type="common">Durum wheat</name>
    <name type="synonym">Triticum durum</name>
    <dbReference type="NCBI Taxonomy" id="4567"/>
    <lineage>
        <taxon>Eukaryota</taxon>
        <taxon>Viridiplantae</taxon>
        <taxon>Streptophyta</taxon>
        <taxon>Embryophyta</taxon>
        <taxon>Tracheophyta</taxon>
        <taxon>Spermatophyta</taxon>
        <taxon>Magnoliopsida</taxon>
        <taxon>Liliopsida</taxon>
        <taxon>Poales</taxon>
        <taxon>Poaceae</taxon>
        <taxon>BOP clade</taxon>
        <taxon>Pooideae</taxon>
        <taxon>Triticodae</taxon>
        <taxon>Triticeae</taxon>
        <taxon>Triticinae</taxon>
        <taxon>Triticum</taxon>
    </lineage>
</organism>
<accession>A0A9R0ZRP7</accession>
<dbReference type="Proteomes" id="UP000324705">
    <property type="component" value="Chromosome 7A"/>
</dbReference>
<reference evidence="1 2" key="1">
    <citation type="submission" date="2017-09" db="EMBL/GenBank/DDBJ databases">
        <authorList>
            <consortium name="International Durum Wheat Genome Sequencing Consortium (IDWGSC)"/>
            <person name="Milanesi L."/>
        </authorList>
    </citation>
    <scope>NUCLEOTIDE SEQUENCE [LARGE SCALE GENOMIC DNA]</scope>
    <source>
        <strain evidence="2">cv. Svevo</strain>
    </source>
</reference>
<gene>
    <name evidence="1" type="ORF">TRITD_7Av1G274130</name>
</gene>
<dbReference type="AlphaFoldDB" id="A0A9R0ZRP7"/>
<dbReference type="EMBL" id="LT934123">
    <property type="protein sequence ID" value="VAI81592.1"/>
    <property type="molecule type" value="Genomic_DNA"/>
</dbReference>
<name>A0A9R0ZRP7_TRITD</name>
<evidence type="ECO:0000313" key="2">
    <source>
        <dbReference type="Proteomes" id="UP000324705"/>
    </source>
</evidence>
<dbReference type="PANTHER" id="PTHR35097">
    <property type="entry name" value="GDSL ESTERASE/LIPASE"/>
    <property type="match status" value="1"/>
</dbReference>
<dbReference type="Gramene" id="TRITD7Av1G274130.4">
    <property type="protein sequence ID" value="TRITD7Av1G274130.4"/>
    <property type="gene ID" value="TRITD7Av1G274130"/>
</dbReference>
<dbReference type="PANTHER" id="PTHR35097:SF1">
    <property type="entry name" value="GDSL ESTERASE_LIPASE"/>
    <property type="match status" value="1"/>
</dbReference>
<evidence type="ECO:0000313" key="1">
    <source>
        <dbReference type="EMBL" id="VAI81592.1"/>
    </source>
</evidence>
<protein>
    <submittedName>
        <fullName evidence="1">Uncharacterized protein</fullName>
    </submittedName>
</protein>
<keyword evidence="2" id="KW-1185">Reference proteome</keyword>